<gene>
    <name evidence="10" type="ORF">CC85DRAFT_283234</name>
</gene>
<feature type="transmembrane region" description="Helical" evidence="8">
    <location>
        <begin position="90"/>
        <end position="114"/>
    </location>
</feature>
<dbReference type="InterPro" id="IPR004837">
    <property type="entry name" value="NaCa_Exmemb"/>
</dbReference>
<feature type="transmembrane region" description="Helical" evidence="8">
    <location>
        <begin position="697"/>
        <end position="717"/>
    </location>
</feature>
<feature type="transmembrane region" description="Helical" evidence="8">
    <location>
        <begin position="21"/>
        <end position="40"/>
    </location>
</feature>
<dbReference type="GO" id="GO:0006874">
    <property type="term" value="P:intracellular calcium ion homeostasis"/>
    <property type="evidence" value="ECO:0007669"/>
    <property type="project" value="TreeGrafter"/>
</dbReference>
<comment type="subcellular location">
    <subcellularLocation>
        <location evidence="1">Membrane</location>
        <topology evidence="1">Multi-pass membrane protein</topology>
    </subcellularLocation>
</comment>
<feature type="transmembrane region" description="Helical" evidence="8">
    <location>
        <begin position="796"/>
        <end position="819"/>
    </location>
</feature>
<name>A0A0J0XV30_9TREE</name>
<keyword evidence="11" id="KW-1185">Reference proteome</keyword>
<feature type="compositionally biased region" description="Basic and acidic residues" evidence="7">
    <location>
        <begin position="380"/>
        <end position="391"/>
    </location>
</feature>
<feature type="transmembrane region" description="Helical" evidence="8">
    <location>
        <begin position="126"/>
        <end position="144"/>
    </location>
</feature>
<evidence type="ECO:0000259" key="9">
    <source>
        <dbReference type="Pfam" id="PF01699"/>
    </source>
</evidence>
<feature type="transmembrane region" description="Helical" evidence="8">
    <location>
        <begin position="227"/>
        <end position="245"/>
    </location>
</feature>
<feature type="compositionally biased region" description="Basic residues" evidence="7">
    <location>
        <begin position="392"/>
        <end position="401"/>
    </location>
</feature>
<comment type="similarity">
    <text evidence="2">Belongs to the Ca(2+):cation antiporter (CaCA) (TC 2.A.19) family.</text>
</comment>
<evidence type="ECO:0000256" key="5">
    <source>
        <dbReference type="ARBA" id="ARBA00022989"/>
    </source>
</evidence>
<reference evidence="10 11" key="1">
    <citation type="submission" date="2015-03" db="EMBL/GenBank/DDBJ databases">
        <title>Genomics and transcriptomics of the oil-accumulating basidiomycete yeast T. oleaginosus allow insights into substrate utilization and the diverse evolutionary trajectories of mating systems in fungi.</title>
        <authorList>
            <consortium name="DOE Joint Genome Institute"/>
            <person name="Kourist R."/>
            <person name="Kracht O."/>
            <person name="Bracharz F."/>
            <person name="Lipzen A."/>
            <person name="Nolan M."/>
            <person name="Ohm R."/>
            <person name="Grigoriev I."/>
            <person name="Sun S."/>
            <person name="Heitman J."/>
            <person name="Bruck T."/>
            <person name="Nowrousian M."/>
        </authorList>
    </citation>
    <scope>NUCLEOTIDE SEQUENCE [LARGE SCALE GENOMIC DNA]</scope>
    <source>
        <strain evidence="10 11">IBC0246</strain>
    </source>
</reference>
<evidence type="ECO:0000256" key="1">
    <source>
        <dbReference type="ARBA" id="ARBA00004141"/>
    </source>
</evidence>
<keyword evidence="6 8" id="KW-0472">Membrane</keyword>
<evidence type="ECO:0000256" key="2">
    <source>
        <dbReference type="ARBA" id="ARBA00008170"/>
    </source>
</evidence>
<dbReference type="GO" id="GO:0008324">
    <property type="term" value="F:monoatomic cation transmembrane transporter activity"/>
    <property type="evidence" value="ECO:0007669"/>
    <property type="project" value="TreeGrafter"/>
</dbReference>
<dbReference type="PANTHER" id="PTHR12266:SF0">
    <property type="entry name" value="MITOCHONDRIAL SODIUM_CALCIUM EXCHANGER PROTEIN"/>
    <property type="match status" value="1"/>
</dbReference>
<feature type="region of interest" description="Disordered" evidence="7">
    <location>
        <begin position="261"/>
        <end position="297"/>
    </location>
</feature>
<feature type="domain" description="Sodium/calcium exchanger membrane region" evidence="9">
    <location>
        <begin position="101"/>
        <end position="240"/>
    </location>
</feature>
<dbReference type="Pfam" id="PF01699">
    <property type="entry name" value="Na_Ca_ex"/>
    <property type="match status" value="2"/>
</dbReference>
<feature type="transmembrane region" description="Helical" evidence="8">
    <location>
        <begin position="768"/>
        <end position="789"/>
    </location>
</feature>
<feature type="transmembrane region" description="Helical" evidence="8">
    <location>
        <begin position="729"/>
        <end position="748"/>
    </location>
</feature>
<feature type="transmembrane region" description="Helical" evidence="8">
    <location>
        <begin position="839"/>
        <end position="860"/>
    </location>
</feature>
<keyword evidence="3" id="KW-0813">Transport</keyword>
<evidence type="ECO:0000256" key="7">
    <source>
        <dbReference type="SAM" id="MobiDB-lite"/>
    </source>
</evidence>
<keyword evidence="5 8" id="KW-1133">Transmembrane helix</keyword>
<feature type="region of interest" description="Disordered" evidence="7">
    <location>
        <begin position="356"/>
        <end position="471"/>
    </location>
</feature>
<feature type="transmembrane region" description="Helical" evidence="8">
    <location>
        <begin position="572"/>
        <end position="595"/>
    </location>
</feature>
<feature type="transmembrane region" description="Helical" evidence="8">
    <location>
        <begin position="164"/>
        <end position="187"/>
    </location>
</feature>
<dbReference type="PANTHER" id="PTHR12266">
    <property type="entry name" value="NA+/CA2+ K+ INDEPENDENT EXCHANGER"/>
    <property type="match status" value="1"/>
</dbReference>
<evidence type="ECO:0000256" key="8">
    <source>
        <dbReference type="SAM" id="Phobius"/>
    </source>
</evidence>
<sequence>MALGTPSRGTRRATTRRPKPAGAAAWVIIGATVLLCFFAAPRLRESPVAYSSRIAKRALSLEEGGGEHGDSGGSLLHIPYEEMFAATPPALRPLCLAFFILVLLFLFCSISITASDFFCPNLASMAAYLGLSETTAGVTLLAFGNGSPDVFSTFVAMREGTFGLAAGELIGAASFITSIVVGSIALVKPFQVPRYAFLRDVSFFMGAVLLFMWALADGHLTLRESGAMISLYALYVVVVVTGNWWQQRRRRKEEYAQLGWKTAPRDEEEAAPPVEHADAQLIPPPASPTLAPPPFSAGRFGRRASSASLHLATHDLPDVHPLAQSAHLVDTGSDTPRAGFSLLGAVEFRDVINSLKQSGDLPSPGSSRHPSRPSTPLRSPMHDSADSDYFHSHRTKHHRHSSVQGLAAVERRVSITRSRSASLHPAWSGKSTRQSTLEDASVLSPVSSSPPQPTSDPEVEHIPLSASPRNKNKLTLDIPPQGVNTVVASASPQSTAATLTPRALAPVSGLTTPINNVPQIALQNEDGVEETPMMPLSRSQTVELVARRSLNKVRIVLHTLFPSLQGFKHKSILGMGLAVLSVPAIFILTLTLPVIDDGRSDEGGVVLPGTEDEPLDDATRENEERQHMYPDISGELHHLTHDGYPHRPRSEDGDTESSCSACSEEDDCMVFNPILTAAQCIIGPVVCSYLVFQDEPYLLWVLLGAGFAGSLVAAAVLKFATDGSAQPWRLIRCCCGFICSMVWIGAIADEVVAILSTFGEIFGLSDAIIGLTIFAIGNSLADLVANVTIAQFSPNMAYAACFGGPMLNLLLGVGAGGSYSILWSRSHTPVVLDFSPTLWVSAVGLVLVLATTAVVVPLNAYRIDRRWALCLLVAYATLMTVNVVVEIRSERRGGKGIY</sequence>
<feature type="transmembrane region" description="Helical" evidence="8">
    <location>
        <begin position="196"/>
        <end position="215"/>
    </location>
</feature>
<dbReference type="OrthoDB" id="407410at2759"/>
<evidence type="ECO:0000313" key="11">
    <source>
        <dbReference type="Proteomes" id="UP000053611"/>
    </source>
</evidence>
<protein>
    <recommendedName>
        <fullName evidence="9">Sodium/calcium exchanger membrane region domain-containing protein</fullName>
    </recommendedName>
</protein>
<evidence type="ECO:0000256" key="4">
    <source>
        <dbReference type="ARBA" id="ARBA00022692"/>
    </source>
</evidence>
<dbReference type="Proteomes" id="UP000053611">
    <property type="component" value="Unassembled WGS sequence"/>
</dbReference>
<dbReference type="GeneID" id="28982886"/>
<dbReference type="STRING" id="879819.A0A0J0XV30"/>
<organism evidence="10 11">
    <name type="scientific">Cutaneotrichosporon oleaginosum</name>
    <dbReference type="NCBI Taxonomy" id="879819"/>
    <lineage>
        <taxon>Eukaryota</taxon>
        <taxon>Fungi</taxon>
        <taxon>Dikarya</taxon>
        <taxon>Basidiomycota</taxon>
        <taxon>Agaricomycotina</taxon>
        <taxon>Tremellomycetes</taxon>
        <taxon>Trichosporonales</taxon>
        <taxon>Trichosporonaceae</taxon>
        <taxon>Cutaneotrichosporon</taxon>
    </lineage>
</organism>
<evidence type="ECO:0000256" key="3">
    <source>
        <dbReference type="ARBA" id="ARBA00022448"/>
    </source>
</evidence>
<dbReference type="Gene3D" id="1.20.1420.30">
    <property type="entry name" value="NCX, central ion-binding region"/>
    <property type="match status" value="2"/>
</dbReference>
<dbReference type="InterPro" id="IPR044880">
    <property type="entry name" value="NCX_ion-bd_dom_sf"/>
</dbReference>
<evidence type="ECO:0000256" key="6">
    <source>
        <dbReference type="ARBA" id="ARBA00023136"/>
    </source>
</evidence>
<dbReference type="AlphaFoldDB" id="A0A0J0XV30"/>
<dbReference type="GO" id="GO:0016020">
    <property type="term" value="C:membrane"/>
    <property type="evidence" value="ECO:0007669"/>
    <property type="project" value="UniProtKB-SubCell"/>
</dbReference>
<keyword evidence="4 8" id="KW-0812">Transmembrane</keyword>
<feature type="transmembrane region" description="Helical" evidence="8">
    <location>
        <begin position="867"/>
        <end position="885"/>
    </location>
</feature>
<accession>A0A0J0XV30</accession>
<dbReference type="RefSeq" id="XP_018281414.1">
    <property type="nucleotide sequence ID" value="XM_018422283.1"/>
</dbReference>
<feature type="compositionally biased region" description="Low complexity" evidence="7">
    <location>
        <begin position="362"/>
        <end position="379"/>
    </location>
</feature>
<feature type="compositionally biased region" description="Pro residues" evidence="7">
    <location>
        <begin position="282"/>
        <end position="295"/>
    </location>
</feature>
<feature type="domain" description="Sodium/calcium exchanger membrane region" evidence="9">
    <location>
        <begin position="735"/>
        <end position="882"/>
    </location>
</feature>
<evidence type="ECO:0000313" key="10">
    <source>
        <dbReference type="EMBL" id="KLT44923.1"/>
    </source>
</evidence>
<proteinExistence type="inferred from homology"/>
<dbReference type="InterPro" id="IPR051359">
    <property type="entry name" value="CaCA_antiporter"/>
</dbReference>
<feature type="compositionally biased region" description="Polar residues" evidence="7">
    <location>
        <begin position="429"/>
        <end position="438"/>
    </location>
</feature>
<dbReference type="EMBL" id="KQ087184">
    <property type="protein sequence ID" value="KLT44923.1"/>
    <property type="molecule type" value="Genomic_DNA"/>
</dbReference>